<evidence type="ECO:0000313" key="3">
    <source>
        <dbReference type="Proteomes" id="UP000315017"/>
    </source>
</evidence>
<proteinExistence type="predicted"/>
<dbReference type="PROSITE" id="PS50994">
    <property type="entry name" value="INTEGRASE"/>
    <property type="match status" value="1"/>
</dbReference>
<dbReference type="InterPro" id="IPR012337">
    <property type="entry name" value="RNaseH-like_sf"/>
</dbReference>
<dbReference type="AlphaFoldDB" id="A0A517YGS0"/>
<name>A0A517YGS0_9BACT</name>
<gene>
    <name evidence="2" type="ORF">ETAA8_45350</name>
</gene>
<dbReference type="InterPro" id="IPR036397">
    <property type="entry name" value="RNaseH_sf"/>
</dbReference>
<keyword evidence="3" id="KW-1185">Reference proteome</keyword>
<dbReference type="KEGG" id="aagg:ETAA8_45350"/>
<protein>
    <submittedName>
        <fullName evidence="2">Integrase core domain protein</fullName>
    </submittedName>
</protein>
<evidence type="ECO:0000259" key="1">
    <source>
        <dbReference type="PROSITE" id="PS50994"/>
    </source>
</evidence>
<evidence type="ECO:0000313" key="2">
    <source>
        <dbReference type="EMBL" id="QDU29425.1"/>
    </source>
</evidence>
<dbReference type="InterPro" id="IPR001584">
    <property type="entry name" value="Integrase_cat-core"/>
</dbReference>
<dbReference type="EMBL" id="CP036274">
    <property type="protein sequence ID" value="QDU29425.1"/>
    <property type="molecule type" value="Genomic_DNA"/>
</dbReference>
<dbReference type="SUPFAM" id="SSF53098">
    <property type="entry name" value="Ribonuclease H-like"/>
    <property type="match status" value="1"/>
</dbReference>
<dbReference type="GO" id="GO:0015074">
    <property type="term" value="P:DNA integration"/>
    <property type="evidence" value="ECO:0007669"/>
    <property type="project" value="InterPro"/>
</dbReference>
<reference evidence="2 3" key="1">
    <citation type="submission" date="2019-02" db="EMBL/GenBank/DDBJ databases">
        <title>Deep-cultivation of Planctomycetes and their phenomic and genomic characterization uncovers novel biology.</title>
        <authorList>
            <person name="Wiegand S."/>
            <person name="Jogler M."/>
            <person name="Boedeker C."/>
            <person name="Pinto D."/>
            <person name="Vollmers J."/>
            <person name="Rivas-Marin E."/>
            <person name="Kohn T."/>
            <person name="Peeters S.H."/>
            <person name="Heuer A."/>
            <person name="Rast P."/>
            <person name="Oberbeckmann S."/>
            <person name="Bunk B."/>
            <person name="Jeske O."/>
            <person name="Meyerdierks A."/>
            <person name="Storesund J.E."/>
            <person name="Kallscheuer N."/>
            <person name="Luecker S."/>
            <person name="Lage O.M."/>
            <person name="Pohl T."/>
            <person name="Merkel B.J."/>
            <person name="Hornburger P."/>
            <person name="Mueller R.-W."/>
            <person name="Bruemmer F."/>
            <person name="Labrenz M."/>
            <person name="Spormann A.M."/>
            <person name="Op den Camp H."/>
            <person name="Overmann J."/>
            <person name="Amann R."/>
            <person name="Jetten M.S.M."/>
            <person name="Mascher T."/>
            <person name="Medema M.H."/>
            <person name="Devos D.P."/>
            <person name="Kaster A.-K."/>
            <person name="Ovreas L."/>
            <person name="Rohde M."/>
            <person name="Galperin M.Y."/>
            <person name="Jogler C."/>
        </authorList>
    </citation>
    <scope>NUCLEOTIDE SEQUENCE [LARGE SCALE GENOMIC DNA]</scope>
    <source>
        <strain evidence="2 3">ETA_A8</strain>
    </source>
</reference>
<dbReference type="GO" id="GO:0003676">
    <property type="term" value="F:nucleic acid binding"/>
    <property type="evidence" value="ECO:0007669"/>
    <property type="project" value="InterPro"/>
</dbReference>
<dbReference type="Proteomes" id="UP000315017">
    <property type="component" value="Chromosome"/>
</dbReference>
<dbReference type="Pfam" id="PF00665">
    <property type="entry name" value="rve"/>
    <property type="match status" value="1"/>
</dbReference>
<sequence>MATATRTQRRYDHRLRNLVRTTRDIHCAIQRGVPRSTARSWLTDSEVPVVTVEALNLDAIQLQREVLQFRRRVQKLIALLRVLLVVWRMSGYSLRQTRLPDGGHKRSLLRAIEQSRSALPLRSVLRVVRLSPSRYHAWNGEDQCALDDGSSCPRSSPQQLTAAEVGVIHELVTSDDYRHVPTGTLARLAPRIGKAYASASTWYRLVREHRWRRPRQRVHPAAPKVGIRASRPNQIWHIDTSVLRLLDGSRAYLQAVIDNFSRRVLAWKVSGTFDPNTTVDILLTAAKGVSGEKPMLVADGGVENFNGAVDELIACLGPVEPSPGPNRDHLLEFDDRILVARAQASVAVPEHAGFGSRG</sequence>
<dbReference type="Gene3D" id="3.30.420.10">
    <property type="entry name" value="Ribonuclease H-like superfamily/Ribonuclease H"/>
    <property type="match status" value="1"/>
</dbReference>
<organism evidence="2 3">
    <name type="scientific">Anatilimnocola aggregata</name>
    <dbReference type="NCBI Taxonomy" id="2528021"/>
    <lineage>
        <taxon>Bacteria</taxon>
        <taxon>Pseudomonadati</taxon>
        <taxon>Planctomycetota</taxon>
        <taxon>Planctomycetia</taxon>
        <taxon>Pirellulales</taxon>
        <taxon>Pirellulaceae</taxon>
        <taxon>Anatilimnocola</taxon>
    </lineage>
</organism>
<accession>A0A517YGS0</accession>
<dbReference type="OrthoDB" id="9775203at2"/>
<feature type="domain" description="Integrase catalytic" evidence="1">
    <location>
        <begin position="228"/>
        <end position="358"/>
    </location>
</feature>